<dbReference type="AlphaFoldDB" id="A0A3S5AM85"/>
<dbReference type="InterPro" id="IPR050688">
    <property type="entry name" value="Zinc_finger/UBP_domain"/>
</dbReference>
<protein>
    <recommendedName>
        <fullName evidence="7">C2H2-type domain-containing protein</fullName>
    </recommendedName>
</protein>
<evidence type="ECO:0000313" key="8">
    <source>
        <dbReference type="EMBL" id="VEL27284.1"/>
    </source>
</evidence>
<organism evidence="8 9">
    <name type="scientific">Protopolystoma xenopodis</name>
    <dbReference type="NCBI Taxonomy" id="117903"/>
    <lineage>
        <taxon>Eukaryota</taxon>
        <taxon>Metazoa</taxon>
        <taxon>Spiralia</taxon>
        <taxon>Lophotrochozoa</taxon>
        <taxon>Platyhelminthes</taxon>
        <taxon>Monogenea</taxon>
        <taxon>Polyopisthocotylea</taxon>
        <taxon>Polystomatidea</taxon>
        <taxon>Polystomatidae</taxon>
        <taxon>Protopolystoma</taxon>
    </lineage>
</organism>
<evidence type="ECO:0000256" key="4">
    <source>
        <dbReference type="ARBA" id="ARBA00022833"/>
    </source>
</evidence>
<dbReference type="PROSITE" id="PS50157">
    <property type="entry name" value="ZINC_FINGER_C2H2_2"/>
    <property type="match status" value="2"/>
</dbReference>
<dbReference type="PANTHER" id="PTHR24403">
    <property type="entry name" value="ZINC FINGER PROTEIN"/>
    <property type="match status" value="1"/>
</dbReference>
<dbReference type="PANTHER" id="PTHR24403:SF67">
    <property type="entry name" value="FI01116P-RELATED"/>
    <property type="match status" value="1"/>
</dbReference>
<proteinExistence type="predicted"/>
<dbReference type="Gene3D" id="3.30.160.60">
    <property type="entry name" value="Classic Zinc Finger"/>
    <property type="match status" value="2"/>
</dbReference>
<accession>A0A3S5AM85</accession>
<name>A0A3S5AM85_9PLAT</name>
<dbReference type="PROSITE" id="PS00028">
    <property type="entry name" value="ZINC_FINGER_C2H2_1"/>
    <property type="match status" value="1"/>
</dbReference>
<sequence>MSTIVSYLVGYNSLSFTFVSVHIPLTRSHLSVSAWPSRCKVCPYTFPWHGDLTEHLRLVHGVQKSRETVRGGKAGGLRCSHCKYVAKYQSDLHSHMRIHCSVRPFKCIFCSYRSAWKGNMKLHIKLHHRECFSSEAELVKIMAQFRNNAGTIGDESQRIRPSTPAAADSTSLATCAEAQHTRSSSDYSTTDVRLNEDVMLHGKKSRHQRNYSASCLADATSGGGDEDNETAEDLHGAFKAAPGESCYDAPMSVLISGLLLPPSPSSDLLPQAPPAPPPAPPASSREAFSSGW</sequence>
<feature type="region of interest" description="Disordered" evidence="6">
    <location>
        <begin position="257"/>
        <end position="292"/>
    </location>
</feature>
<evidence type="ECO:0000259" key="7">
    <source>
        <dbReference type="PROSITE" id="PS50157"/>
    </source>
</evidence>
<gene>
    <name evidence="8" type="ORF">PXEA_LOCUS20724</name>
</gene>
<feature type="domain" description="C2H2-type" evidence="7">
    <location>
        <begin position="77"/>
        <end position="104"/>
    </location>
</feature>
<dbReference type="GO" id="GO:0045944">
    <property type="term" value="P:positive regulation of transcription by RNA polymerase II"/>
    <property type="evidence" value="ECO:0007669"/>
    <property type="project" value="TreeGrafter"/>
</dbReference>
<evidence type="ECO:0000256" key="6">
    <source>
        <dbReference type="SAM" id="MobiDB-lite"/>
    </source>
</evidence>
<dbReference type="Pfam" id="PF13909">
    <property type="entry name" value="zf-H2C2_5"/>
    <property type="match status" value="1"/>
</dbReference>
<evidence type="ECO:0000313" key="9">
    <source>
        <dbReference type="Proteomes" id="UP000784294"/>
    </source>
</evidence>
<comment type="caution">
    <text evidence="8">The sequence shown here is derived from an EMBL/GenBank/DDBJ whole genome shotgun (WGS) entry which is preliminary data.</text>
</comment>
<dbReference type="EMBL" id="CAAALY010086138">
    <property type="protein sequence ID" value="VEL27284.1"/>
    <property type="molecule type" value="Genomic_DNA"/>
</dbReference>
<evidence type="ECO:0000256" key="1">
    <source>
        <dbReference type="ARBA" id="ARBA00022723"/>
    </source>
</evidence>
<feature type="domain" description="C2H2-type" evidence="7">
    <location>
        <begin position="37"/>
        <end position="65"/>
    </location>
</feature>
<dbReference type="GO" id="GO:0005634">
    <property type="term" value="C:nucleus"/>
    <property type="evidence" value="ECO:0007669"/>
    <property type="project" value="TreeGrafter"/>
</dbReference>
<evidence type="ECO:0000256" key="2">
    <source>
        <dbReference type="ARBA" id="ARBA00022737"/>
    </source>
</evidence>
<keyword evidence="1" id="KW-0479">Metal-binding</keyword>
<evidence type="ECO:0000256" key="3">
    <source>
        <dbReference type="ARBA" id="ARBA00022771"/>
    </source>
</evidence>
<keyword evidence="2" id="KW-0677">Repeat</keyword>
<dbReference type="OrthoDB" id="6077919at2759"/>
<dbReference type="SMART" id="SM00355">
    <property type="entry name" value="ZnF_C2H2"/>
    <property type="match status" value="3"/>
</dbReference>
<dbReference type="InterPro" id="IPR036236">
    <property type="entry name" value="Znf_C2H2_sf"/>
</dbReference>
<dbReference type="GO" id="GO:0008270">
    <property type="term" value="F:zinc ion binding"/>
    <property type="evidence" value="ECO:0007669"/>
    <property type="project" value="UniProtKB-KW"/>
</dbReference>
<keyword evidence="3 5" id="KW-0863">Zinc-finger</keyword>
<reference evidence="8" key="1">
    <citation type="submission" date="2018-11" db="EMBL/GenBank/DDBJ databases">
        <authorList>
            <consortium name="Pathogen Informatics"/>
        </authorList>
    </citation>
    <scope>NUCLEOTIDE SEQUENCE</scope>
</reference>
<dbReference type="Proteomes" id="UP000784294">
    <property type="component" value="Unassembled WGS sequence"/>
</dbReference>
<evidence type="ECO:0000256" key="5">
    <source>
        <dbReference type="PROSITE-ProRule" id="PRU00042"/>
    </source>
</evidence>
<keyword evidence="9" id="KW-1185">Reference proteome</keyword>
<dbReference type="InterPro" id="IPR013087">
    <property type="entry name" value="Znf_C2H2_type"/>
</dbReference>
<keyword evidence="4" id="KW-0862">Zinc</keyword>
<feature type="non-terminal residue" evidence="8">
    <location>
        <position position="292"/>
    </location>
</feature>
<feature type="compositionally biased region" description="Pro residues" evidence="6">
    <location>
        <begin position="271"/>
        <end position="281"/>
    </location>
</feature>
<dbReference type="SUPFAM" id="SSF57667">
    <property type="entry name" value="beta-beta-alpha zinc fingers"/>
    <property type="match status" value="1"/>
</dbReference>